<sequence>MSDTCDVAVVGAGPFGLSIAAHLRGRKVNYRILGKPMESWQSKMPTGMLLKSAGFASNLSDPEGAFTLKRFCGDRGLKYQDVDHPIPVEQFVEYGLDFQQRVVPDLECEEVTSVDLHPNGFELRTSGGDLFRAGRVVLAMGLNYFRHIPEVLAALPKGMVSHAADHHDLEKFRGQRVAVIGSGASAIDTAVLLHEAQASVHLISRKPDLVFSGLWGGSGRHSILKPMLLPISGIGPGWMHRFYADLPWLFRYFPEAYRMRTGEGFPSPSAGLPMKDRSIGLPKLLGHSLEAARAGDTGVQLRLRASAGSARTVDVDHVIAGTGYKADVLRLPFLSPALVQRLRLVGKAPWLSPNFETSVPGLYFAGPVTATMFGPVMRFVFGADFTAHRISSHLAHQTSTEAASRMWYGVALAKGAK</sequence>
<dbReference type="Pfam" id="PF13738">
    <property type="entry name" value="Pyr_redox_3"/>
    <property type="match status" value="1"/>
</dbReference>
<gene>
    <name evidence="2" type="ordered locus">Mnod_6858</name>
</gene>
<dbReference type="Proteomes" id="UP000008207">
    <property type="component" value="Chromosome"/>
</dbReference>
<evidence type="ECO:0000256" key="1">
    <source>
        <dbReference type="ARBA" id="ARBA00023002"/>
    </source>
</evidence>
<dbReference type="STRING" id="460265.Mnod_6858"/>
<dbReference type="EMBL" id="CP001349">
    <property type="protein sequence ID" value="ACL61604.1"/>
    <property type="molecule type" value="Genomic_DNA"/>
</dbReference>
<dbReference type="eggNOG" id="COG2072">
    <property type="taxonomic scope" value="Bacteria"/>
</dbReference>
<proteinExistence type="predicted"/>
<keyword evidence="1" id="KW-0560">Oxidoreductase</keyword>
<dbReference type="InterPro" id="IPR036188">
    <property type="entry name" value="FAD/NAD-bd_sf"/>
</dbReference>
<dbReference type="InterPro" id="IPR050982">
    <property type="entry name" value="Auxin_biosynth/cation_transpt"/>
</dbReference>
<dbReference type="Gene3D" id="3.50.50.60">
    <property type="entry name" value="FAD/NAD(P)-binding domain"/>
    <property type="match status" value="1"/>
</dbReference>
<dbReference type="HOGENOM" id="CLU_037308_0_0_5"/>
<accession>B8IHE1</accession>
<evidence type="ECO:0000313" key="3">
    <source>
        <dbReference type="Proteomes" id="UP000008207"/>
    </source>
</evidence>
<dbReference type="GO" id="GO:0050660">
    <property type="term" value="F:flavin adenine dinucleotide binding"/>
    <property type="evidence" value="ECO:0007669"/>
    <property type="project" value="TreeGrafter"/>
</dbReference>
<reference evidence="2 3" key="1">
    <citation type="submission" date="2009-01" db="EMBL/GenBank/DDBJ databases">
        <title>Complete sequence of chromosome of Methylobacterium nodulans ORS 2060.</title>
        <authorList>
            <consortium name="US DOE Joint Genome Institute"/>
            <person name="Lucas S."/>
            <person name="Copeland A."/>
            <person name="Lapidus A."/>
            <person name="Glavina del Rio T."/>
            <person name="Dalin E."/>
            <person name="Tice H."/>
            <person name="Bruce D."/>
            <person name="Goodwin L."/>
            <person name="Pitluck S."/>
            <person name="Sims D."/>
            <person name="Brettin T."/>
            <person name="Detter J.C."/>
            <person name="Han C."/>
            <person name="Larimer F."/>
            <person name="Land M."/>
            <person name="Hauser L."/>
            <person name="Kyrpides N."/>
            <person name="Ivanova N."/>
            <person name="Marx C.J."/>
            <person name="Richardson P."/>
        </authorList>
    </citation>
    <scope>NUCLEOTIDE SEQUENCE [LARGE SCALE GENOMIC DNA]</scope>
    <source>
        <strain evidence="3">LMG 21967 / CNCM I-2342 / ORS 2060</strain>
    </source>
</reference>
<organism evidence="2 3">
    <name type="scientific">Methylobacterium nodulans (strain LMG 21967 / CNCM I-2342 / ORS 2060)</name>
    <dbReference type="NCBI Taxonomy" id="460265"/>
    <lineage>
        <taxon>Bacteria</taxon>
        <taxon>Pseudomonadati</taxon>
        <taxon>Pseudomonadota</taxon>
        <taxon>Alphaproteobacteria</taxon>
        <taxon>Hyphomicrobiales</taxon>
        <taxon>Methylobacteriaceae</taxon>
        <taxon>Methylobacterium</taxon>
    </lineage>
</organism>
<evidence type="ECO:0000313" key="2">
    <source>
        <dbReference type="EMBL" id="ACL61604.1"/>
    </source>
</evidence>
<name>B8IHE1_METNO</name>
<dbReference type="KEGG" id="mno:Mnod_6858"/>
<dbReference type="AlphaFoldDB" id="B8IHE1"/>
<dbReference type="OrthoDB" id="8671611at2"/>
<dbReference type="GO" id="GO:0004497">
    <property type="term" value="F:monooxygenase activity"/>
    <property type="evidence" value="ECO:0007669"/>
    <property type="project" value="TreeGrafter"/>
</dbReference>
<dbReference type="PANTHER" id="PTHR43539:SF78">
    <property type="entry name" value="FLAVIN-CONTAINING MONOOXYGENASE"/>
    <property type="match status" value="1"/>
</dbReference>
<dbReference type="PANTHER" id="PTHR43539">
    <property type="entry name" value="FLAVIN-BINDING MONOOXYGENASE-LIKE PROTEIN (AFU_ORTHOLOGUE AFUA_4G09220)"/>
    <property type="match status" value="1"/>
</dbReference>
<dbReference type="SUPFAM" id="SSF51905">
    <property type="entry name" value="FAD/NAD(P)-binding domain"/>
    <property type="match status" value="1"/>
</dbReference>
<protein>
    <submittedName>
        <fullName evidence="2">FAD-dependent pyridine nucleotide-disulphide oxidoreductase</fullName>
    </submittedName>
</protein>
<dbReference type="PRINTS" id="PR00368">
    <property type="entry name" value="FADPNR"/>
</dbReference>
<keyword evidence="3" id="KW-1185">Reference proteome</keyword>
<dbReference type="PRINTS" id="PR00469">
    <property type="entry name" value="PNDRDTASEII"/>
</dbReference>